<evidence type="ECO:0000313" key="1">
    <source>
        <dbReference type="EMBL" id="CAB4185615.1"/>
    </source>
</evidence>
<dbReference type="InterPro" id="IPR000119">
    <property type="entry name" value="Hist_DNA-bd"/>
</dbReference>
<name>A0A6J5QY44_9CAUD</name>
<organism evidence="1">
    <name type="scientific">uncultured Caudovirales phage</name>
    <dbReference type="NCBI Taxonomy" id="2100421"/>
    <lineage>
        <taxon>Viruses</taxon>
        <taxon>Duplodnaviria</taxon>
        <taxon>Heunggongvirae</taxon>
        <taxon>Uroviricota</taxon>
        <taxon>Caudoviricetes</taxon>
        <taxon>Peduoviridae</taxon>
        <taxon>Maltschvirus</taxon>
        <taxon>Maltschvirus maltsch</taxon>
    </lineage>
</organism>
<dbReference type="Pfam" id="PF00216">
    <property type="entry name" value="Bac_DNA_binding"/>
    <property type="match status" value="1"/>
</dbReference>
<evidence type="ECO:0000313" key="3">
    <source>
        <dbReference type="EMBL" id="CAB4217393.1"/>
    </source>
</evidence>
<evidence type="ECO:0000313" key="2">
    <source>
        <dbReference type="EMBL" id="CAB4193554.1"/>
    </source>
</evidence>
<sequence>MQSKSQLVKRLSDASGVGPKAVKALLASLTDIVVDDLKTTGSADVNGLVHFDIVLARGRRQFVPGKGSIQVNDRRLVKAKVSATVQAVCK</sequence>
<keyword evidence="1" id="KW-0238">DNA-binding</keyword>
<dbReference type="InterPro" id="IPR010992">
    <property type="entry name" value="IHF-like_DNA-bd_dom_sf"/>
</dbReference>
<dbReference type="EMBL" id="LR798430">
    <property type="protein sequence ID" value="CAB5231304.1"/>
    <property type="molecule type" value="Genomic_DNA"/>
</dbReference>
<reference evidence="1" key="1">
    <citation type="submission" date="2020-05" db="EMBL/GenBank/DDBJ databases">
        <authorList>
            <person name="Chiriac C."/>
            <person name="Salcher M."/>
            <person name="Ghai R."/>
            <person name="Kavagutti S V."/>
        </authorList>
    </citation>
    <scope>NUCLEOTIDE SEQUENCE</scope>
</reference>
<accession>A0A6J5QY44</accession>
<dbReference type="SUPFAM" id="SSF47729">
    <property type="entry name" value="IHF-like DNA-binding proteins"/>
    <property type="match status" value="1"/>
</dbReference>
<proteinExistence type="predicted"/>
<dbReference type="EMBL" id="LR797450">
    <property type="protein sequence ID" value="CAB4217393.1"/>
    <property type="molecule type" value="Genomic_DNA"/>
</dbReference>
<dbReference type="EMBL" id="LR797075">
    <property type="protein sequence ID" value="CAB4185615.1"/>
    <property type="molecule type" value="Genomic_DNA"/>
</dbReference>
<dbReference type="GO" id="GO:0003677">
    <property type="term" value="F:DNA binding"/>
    <property type="evidence" value="ECO:0007669"/>
    <property type="project" value="UniProtKB-KW"/>
</dbReference>
<evidence type="ECO:0000313" key="4">
    <source>
        <dbReference type="EMBL" id="CAB5231304.1"/>
    </source>
</evidence>
<gene>
    <name evidence="1" type="ORF">UFOVP1127_108</name>
    <name evidence="2" type="ORF">UFOVP1242_102</name>
    <name evidence="3" type="ORF">UFOVP1492_26</name>
    <name evidence="4" type="ORF">UFOVP1580_55</name>
</gene>
<dbReference type="Gene3D" id="4.10.520.10">
    <property type="entry name" value="IHF-like DNA-binding proteins"/>
    <property type="match status" value="1"/>
</dbReference>
<protein>
    <submittedName>
        <fullName evidence="1">Histone-like DNA-binding protein</fullName>
    </submittedName>
</protein>
<dbReference type="EMBL" id="LR797197">
    <property type="protein sequence ID" value="CAB4193554.1"/>
    <property type="molecule type" value="Genomic_DNA"/>
</dbReference>
<dbReference type="GO" id="GO:0030527">
    <property type="term" value="F:structural constituent of chromatin"/>
    <property type="evidence" value="ECO:0007669"/>
    <property type="project" value="InterPro"/>
</dbReference>